<sequence length="490" mass="53017">MPTVAKIYCYGGDPYSSGAGFLRDIFISLDLTQKRTITEMQSAWERVEFDLGKSNSDFGMVALPSQNLIFMDGGVGDYENYGYTSLPYRSETFNIEDESAGWSPITPERPSSAPYRHTATLGPDNSTIYIWGGQRTTVTGRITGEDEYPREMLIFDSTNSVSPWSTGATAPISAQHHAAVLVGSSIYYIGGYAEGYIPMDSTLIFNTDSGQWTTRSISGSDIPSTRTGHTLTLKPSTGEIILFGNIIGSSYGDNLSWSKRAIQAEDDSTSPPGEYTLGGHSVDRSNLIIGQNSTWVMDIDRWTWVSSVEAIQPDPLSTSSDTPSQPSGNGNGSDGSTVSTGTVAGAVVGGVIGSAIIVAILFYIIRRKRHQSQEKEQIQEEKGIKEEYNNRTVCQDGVSSSSDGDPLPPPPDNGNRENNNNVGQSFTPDVVHDSREEYESRKIEILSADNTDNPKLSQDLLSTSASRTPEKPDGSSVQHHLSTSVKPDGA</sequence>
<feature type="compositionally biased region" description="Polar residues" evidence="3">
    <location>
        <begin position="448"/>
        <end position="467"/>
    </location>
</feature>
<dbReference type="PANTHER" id="PTHR46093">
    <property type="entry name" value="ACYL-COA-BINDING DOMAIN-CONTAINING PROTEIN 5"/>
    <property type="match status" value="1"/>
</dbReference>
<feature type="transmembrane region" description="Helical" evidence="4">
    <location>
        <begin position="343"/>
        <end position="365"/>
    </location>
</feature>
<keyword evidence="1" id="KW-0880">Kelch repeat</keyword>
<dbReference type="SUPFAM" id="SSF117281">
    <property type="entry name" value="Kelch motif"/>
    <property type="match status" value="1"/>
</dbReference>
<reference evidence="5" key="2">
    <citation type="submission" date="2023-02" db="EMBL/GenBank/DDBJ databases">
        <authorList>
            <consortium name="DOE Joint Genome Institute"/>
            <person name="Mondo S.J."/>
            <person name="Chang Y."/>
            <person name="Wang Y."/>
            <person name="Ahrendt S."/>
            <person name="Andreopoulos W."/>
            <person name="Barry K."/>
            <person name="Beard J."/>
            <person name="Benny G.L."/>
            <person name="Blankenship S."/>
            <person name="Bonito G."/>
            <person name="Cuomo C."/>
            <person name="Desiro A."/>
            <person name="Gervers K.A."/>
            <person name="Hundley H."/>
            <person name="Kuo A."/>
            <person name="LaButti K."/>
            <person name="Lang B.F."/>
            <person name="Lipzen A."/>
            <person name="O'Donnell K."/>
            <person name="Pangilinan J."/>
            <person name="Reynolds N."/>
            <person name="Sandor L."/>
            <person name="Smith M.W."/>
            <person name="Tsang A."/>
            <person name="Grigoriev I.V."/>
            <person name="Stajich J.E."/>
            <person name="Spatafora J.W."/>
        </authorList>
    </citation>
    <scope>NUCLEOTIDE SEQUENCE</scope>
    <source>
        <strain evidence="5">RSA 2281</strain>
    </source>
</reference>
<feature type="compositionally biased region" description="Low complexity" evidence="3">
    <location>
        <begin position="396"/>
        <end position="405"/>
    </location>
</feature>
<feature type="region of interest" description="Disordered" evidence="3">
    <location>
        <begin position="313"/>
        <end position="337"/>
    </location>
</feature>
<evidence type="ECO:0000313" key="6">
    <source>
        <dbReference type="Proteomes" id="UP001209540"/>
    </source>
</evidence>
<feature type="compositionally biased region" description="Low complexity" evidence="3">
    <location>
        <begin position="313"/>
        <end position="327"/>
    </location>
</feature>
<evidence type="ECO:0000313" key="5">
    <source>
        <dbReference type="EMBL" id="KAI9264131.1"/>
    </source>
</evidence>
<evidence type="ECO:0000256" key="3">
    <source>
        <dbReference type="SAM" id="MobiDB-lite"/>
    </source>
</evidence>
<dbReference type="PANTHER" id="PTHR46093:SF18">
    <property type="entry name" value="FIBRONECTIN TYPE-III DOMAIN-CONTAINING PROTEIN"/>
    <property type="match status" value="1"/>
</dbReference>
<dbReference type="Pfam" id="PF24681">
    <property type="entry name" value="Kelch_KLHDC2_KLHL20_DRC7"/>
    <property type="match status" value="1"/>
</dbReference>
<feature type="region of interest" description="Disordered" evidence="3">
    <location>
        <begin position="394"/>
        <end position="490"/>
    </location>
</feature>
<dbReference type="CDD" id="cd12087">
    <property type="entry name" value="TM_EGFR-like"/>
    <property type="match status" value="1"/>
</dbReference>
<feature type="compositionally biased region" description="Basic and acidic residues" evidence="3">
    <location>
        <begin position="430"/>
        <end position="444"/>
    </location>
</feature>
<keyword evidence="4" id="KW-1133">Transmembrane helix</keyword>
<dbReference type="Proteomes" id="UP001209540">
    <property type="component" value="Unassembled WGS sequence"/>
</dbReference>
<protein>
    <recommendedName>
        <fullName evidence="7">Galactose oxidase</fullName>
    </recommendedName>
</protein>
<keyword evidence="4" id="KW-0812">Transmembrane</keyword>
<organism evidence="5 6">
    <name type="scientific">Phascolomyces articulosus</name>
    <dbReference type="NCBI Taxonomy" id="60185"/>
    <lineage>
        <taxon>Eukaryota</taxon>
        <taxon>Fungi</taxon>
        <taxon>Fungi incertae sedis</taxon>
        <taxon>Mucoromycota</taxon>
        <taxon>Mucoromycotina</taxon>
        <taxon>Mucoromycetes</taxon>
        <taxon>Mucorales</taxon>
        <taxon>Lichtheimiaceae</taxon>
        <taxon>Phascolomyces</taxon>
    </lineage>
</organism>
<evidence type="ECO:0008006" key="7">
    <source>
        <dbReference type="Google" id="ProtNLM"/>
    </source>
</evidence>
<comment type="caution">
    <text evidence="5">The sequence shown here is derived from an EMBL/GenBank/DDBJ whole genome shotgun (WGS) entry which is preliminary data.</text>
</comment>
<evidence type="ECO:0000256" key="2">
    <source>
        <dbReference type="ARBA" id="ARBA00022737"/>
    </source>
</evidence>
<keyword evidence="6" id="KW-1185">Reference proteome</keyword>
<dbReference type="Gene3D" id="2.120.10.80">
    <property type="entry name" value="Kelch-type beta propeller"/>
    <property type="match status" value="1"/>
</dbReference>
<dbReference type="InterPro" id="IPR015915">
    <property type="entry name" value="Kelch-typ_b-propeller"/>
</dbReference>
<feature type="compositionally biased region" description="Polar residues" evidence="3">
    <location>
        <begin position="475"/>
        <end position="490"/>
    </location>
</feature>
<accession>A0AAD5PFX2</accession>
<gene>
    <name evidence="5" type="ORF">BDA99DRAFT_604584</name>
</gene>
<reference evidence="5" key="1">
    <citation type="journal article" date="2022" name="IScience">
        <title>Evolution of zygomycete secretomes and the origins of terrestrial fungal ecologies.</title>
        <authorList>
            <person name="Chang Y."/>
            <person name="Wang Y."/>
            <person name="Mondo S."/>
            <person name="Ahrendt S."/>
            <person name="Andreopoulos W."/>
            <person name="Barry K."/>
            <person name="Beard J."/>
            <person name="Benny G.L."/>
            <person name="Blankenship S."/>
            <person name="Bonito G."/>
            <person name="Cuomo C."/>
            <person name="Desiro A."/>
            <person name="Gervers K.A."/>
            <person name="Hundley H."/>
            <person name="Kuo A."/>
            <person name="LaButti K."/>
            <person name="Lang B.F."/>
            <person name="Lipzen A."/>
            <person name="O'Donnell K."/>
            <person name="Pangilinan J."/>
            <person name="Reynolds N."/>
            <person name="Sandor L."/>
            <person name="Smith M.E."/>
            <person name="Tsang A."/>
            <person name="Grigoriev I.V."/>
            <person name="Stajich J.E."/>
            <person name="Spatafora J.W."/>
        </authorList>
    </citation>
    <scope>NUCLEOTIDE SEQUENCE</scope>
    <source>
        <strain evidence="5">RSA 2281</strain>
    </source>
</reference>
<keyword evidence="2" id="KW-0677">Repeat</keyword>
<proteinExistence type="predicted"/>
<dbReference type="EMBL" id="JAIXMP010000012">
    <property type="protein sequence ID" value="KAI9264131.1"/>
    <property type="molecule type" value="Genomic_DNA"/>
</dbReference>
<name>A0AAD5PFX2_9FUNG</name>
<dbReference type="AlphaFoldDB" id="A0AAD5PFX2"/>
<keyword evidence="4" id="KW-0472">Membrane</keyword>
<evidence type="ECO:0000256" key="1">
    <source>
        <dbReference type="ARBA" id="ARBA00022441"/>
    </source>
</evidence>
<evidence type="ECO:0000256" key="4">
    <source>
        <dbReference type="SAM" id="Phobius"/>
    </source>
</evidence>